<name>A0AAP4D2X2_9ENTR</name>
<sequence length="189" mass="21465">MRIEEEVFLEDYGLRRKRFVYDRRVHHSYVFVAGNETYTVIIGSLVEEMTFSRIGYEMPAGVPFPVNGMAEVYFDVFDGMGNLADFRHVRFEGLGSAVVLQSVSLALIAHNEIFHIGGFVFQAASGGVVDMGRRITLEEIYDYMLGLKNEPRYNKKTGLLKKAPRPLISEDLQAYKTVTEGRANYVVLH</sequence>
<accession>A0AAP4D2X2</accession>
<evidence type="ECO:0000313" key="2">
    <source>
        <dbReference type="Proteomes" id="UP001223214"/>
    </source>
</evidence>
<dbReference type="EMBL" id="JASSOM010000047">
    <property type="protein sequence ID" value="MDK9363195.1"/>
    <property type="molecule type" value="Genomic_DNA"/>
</dbReference>
<dbReference type="RefSeq" id="WP_285150374.1">
    <property type="nucleotide sequence ID" value="NZ_JASSOM010000047.1"/>
</dbReference>
<comment type="caution">
    <text evidence="1">The sequence shown here is derived from an EMBL/GenBank/DDBJ whole genome shotgun (WGS) entry which is preliminary data.</text>
</comment>
<dbReference type="Proteomes" id="UP001223214">
    <property type="component" value="Unassembled WGS sequence"/>
</dbReference>
<proteinExistence type="predicted"/>
<organism evidence="1 2">
    <name type="scientific">Lelliottia wanjuensis</name>
    <dbReference type="NCBI Taxonomy" id="3050585"/>
    <lineage>
        <taxon>Bacteria</taxon>
        <taxon>Pseudomonadati</taxon>
        <taxon>Pseudomonadota</taxon>
        <taxon>Gammaproteobacteria</taxon>
        <taxon>Enterobacterales</taxon>
        <taxon>Enterobacteriaceae</taxon>
        <taxon>Lelliottia</taxon>
    </lineage>
</organism>
<gene>
    <name evidence="1" type="ORF">QQF32_08285</name>
</gene>
<keyword evidence="2" id="KW-1185">Reference proteome</keyword>
<protein>
    <submittedName>
        <fullName evidence="1">Uncharacterized protein</fullName>
    </submittedName>
</protein>
<reference evidence="1 2" key="1">
    <citation type="submission" date="2023-06" db="EMBL/GenBank/DDBJ databases">
        <title>Identification and characterization of antibiotic-resistant Gram-negative bacteria.</title>
        <authorList>
            <person name="Cho G.-S."/>
            <person name="Lee J."/>
            <person name="Tai E."/>
            <person name="Jeong S."/>
            <person name="Kim I."/>
            <person name="Kim B.-E."/>
            <person name="Jeong M.-I."/>
            <person name="Oh K.-K."/>
            <person name="Franz C.M.A.P."/>
        </authorList>
    </citation>
    <scope>NUCLEOTIDE SEQUENCE [LARGE SCALE GENOMIC DNA]</scope>
    <source>
        <strain evidence="1 2">V106_12</strain>
    </source>
</reference>
<dbReference type="AlphaFoldDB" id="A0AAP4D2X2"/>
<evidence type="ECO:0000313" key="1">
    <source>
        <dbReference type="EMBL" id="MDK9363195.1"/>
    </source>
</evidence>